<dbReference type="InterPro" id="IPR003280">
    <property type="entry name" value="2pore_dom_K_chnl"/>
</dbReference>
<feature type="transmembrane region" description="Helical" evidence="10">
    <location>
        <begin position="165"/>
        <end position="184"/>
    </location>
</feature>
<keyword evidence="3 8" id="KW-0812">Transmembrane</keyword>
<proteinExistence type="inferred from homology"/>
<dbReference type="PANTHER" id="PTHR11003:SF90">
    <property type="entry name" value="POTASSIUM CHANNEL DOMAIN-CONTAINING PROTEIN"/>
    <property type="match status" value="1"/>
</dbReference>
<evidence type="ECO:0000256" key="1">
    <source>
        <dbReference type="ARBA" id="ARBA00004141"/>
    </source>
</evidence>
<sequence>MDGRRPSSSQWLTSAMPPPGTTVPNGGLVDREDPFDGELAFKAVNVSKPLQYARLVLPHIGLVLLSVLYICGGAVAFYQLERPYEVSVRNTNLEQIARSRRDFLINMWTMLNDDHTDADHWHRAALTDMDNVTKLLFEAFDTHYISAGHLRPNQSASAVQTDDTWTLITAVFFTTTLLTTIGYGNLVPVTFEGRMFCIGYGLFGVPLILITIADIGKFLSENIVWMYCRYVNLKKRLRKAIRRRRTNDASNVSSQVLPLDDDEQTKMRLELEKFGLEDFISIPVSLILGILIGYIAIGAVLLGSWEQWDFFSGFYFSFITMTTVGFGDIVPVEQAYFLLDLLYIIIGLAITTMCIDLVGIQYIRKIHYFGRAIKDARYALVNVGGKMVHVPDLMRYASVLQQKYGLKNKTNIVDNPFDRYNGAFAPKEIRHIRYIDYGALASCESLHSFYSNCLKDTASIQQQPPPTQRNYSIPEESV</sequence>
<evidence type="ECO:0000313" key="12">
    <source>
        <dbReference type="Proteomes" id="UP000887566"/>
    </source>
</evidence>
<evidence type="ECO:0000256" key="5">
    <source>
        <dbReference type="ARBA" id="ARBA00023065"/>
    </source>
</evidence>
<dbReference type="GO" id="GO:0015271">
    <property type="term" value="F:outward rectifier potassium channel activity"/>
    <property type="evidence" value="ECO:0007669"/>
    <property type="project" value="TreeGrafter"/>
</dbReference>
<evidence type="ECO:0000256" key="10">
    <source>
        <dbReference type="SAM" id="Phobius"/>
    </source>
</evidence>
<comment type="similarity">
    <text evidence="8">Belongs to the two pore domain potassium channel (TC 1.A.1.8) family.</text>
</comment>
<name>A0A914UW34_9BILA</name>
<dbReference type="Proteomes" id="UP000887566">
    <property type="component" value="Unplaced"/>
</dbReference>
<evidence type="ECO:0000256" key="6">
    <source>
        <dbReference type="ARBA" id="ARBA00023136"/>
    </source>
</evidence>
<dbReference type="SUPFAM" id="SSF81324">
    <property type="entry name" value="Voltage-gated potassium channels"/>
    <property type="match status" value="2"/>
</dbReference>
<keyword evidence="4 10" id="KW-1133">Transmembrane helix</keyword>
<feature type="compositionally biased region" description="Polar residues" evidence="9">
    <location>
        <begin position="1"/>
        <end position="13"/>
    </location>
</feature>
<feature type="transmembrane region" description="Helical" evidence="10">
    <location>
        <begin position="55"/>
        <end position="78"/>
    </location>
</feature>
<evidence type="ECO:0000256" key="2">
    <source>
        <dbReference type="ARBA" id="ARBA00022448"/>
    </source>
</evidence>
<reference evidence="13" key="1">
    <citation type="submission" date="2022-11" db="UniProtKB">
        <authorList>
            <consortium name="WormBaseParasite"/>
        </authorList>
    </citation>
    <scope>IDENTIFICATION</scope>
</reference>
<evidence type="ECO:0000256" key="9">
    <source>
        <dbReference type="SAM" id="MobiDB-lite"/>
    </source>
</evidence>
<evidence type="ECO:0000256" key="3">
    <source>
        <dbReference type="ARBA" id="ARBA00022692"/>
    </source>
</evidence>
<feature type="transmembrane region" description="Helical" evidence="10">
    <location>
        <begin position="310"/>
        <end position="329"/>
    </location>
</feature>
<feature type="transmembrane region" description="Helical" evidence="10">
    <location>
        <begin position="196"/>
        <end position="216"/>
    </location>
</feature>
<keyword evidence="6 10" id="KW-0472">Membrane</keyword>
<keyword evidence="2 8" id="KW-0813">Transport</keyword>
<feature type="transmembrane region" description="Helical" evidence="10">
    <location>
        <begin position="279"/>
        <end position="303"/>
    </location>
</feature>
<dbReference type="AlphaFoldDB" id="A0A914UW34"/>
<dbReference type="InterPro" id="IPR013099">
    <property type="entry name" value="K_chnl_dom"/>
</dbReference>
<accession>A0A914UW34</accession>
<feature type="region of interest" description="Disordered" evidence="9">
    <location>
        <begin position="1"/>
        <end position="29"/>
    </location>
</feature>
<dbReference type="GO" id="GO:0005886">
    <property type="term" value="C:plasma membrane"/>
    <property type="evidence" value="ECO:0007669"/>
    <property type="project" value="TreeGrafter"/>
</dbReference>
<feature type="domain" description="Potassium channel" evidence="11">
    <location>
        <begin position="163"/>
        <end position="220"/>
    </location>
</feature>
<protein>
    <submittedName>
        <fullName evidence="13">Potassium channel domain-containing protein</fullName>
    </submittedName>
</protein>
<feature type="domain" description="Potassium channel" evidence="11">
    <location>
        <begin position="290"/>
        <end position="361"/>
    </location>
</feature>
<keyword evidence="12" id="KW-1185">Reference proteome</keyword>
<dbReference type="GO" id="GO:0030322">
    <property type="term" value="P:stabilization of membrane potential"/>
    <property type="evidence" value="ECO:0007669"/>
    <property type="project" value="TreeGrafter"/>
</dbReference>
<evidence type="ECO:0000256" key="8">
    <source>
        <dbReference type="RuleBase" id="RU003857"/>
    </source>
</evidence>
<keyword evidence="7 8" id="KW-0407">Ion channel</keyword>
<organism evidence="12 13">
    <name type="scientific">Plectus sambesii</name>
    <dbReference type="NCBI Taxonomy" id="2011161"/>
    <lineage>
        <taxon>Eukaryota</taxon>
        <taxon>Metazoa</taxon>
        <taxon>Ecdysozoa</taxon>
        <taxon>Nematoda</taxon>
        <taxon>Chromadorea</taxon>
        <taxon>Plectida</taxon>
        <taxon>Plectina</taxon>
        <taxon>Plectoidea</taxon>
        <taxon>Plectidae</taxon>
        <taxon>Plectus</taxon>
    </lineage>
</organism>
<dbReference type="PANTHER" id="PTHR11003">
    <property type="entry name" value="POTASSIUM CHANNEL, SUBFAMILY K"/>
    <property type="match status" value="1"/>
</dbReference>
<dbReference type="WBParaSite" id="PSAMB.scaffold1305size33180.g12417.t1">
    <property type="protein sequence ID" value="PSAMB.scaffold1305size33180.g12417.t1"/>
    <property type="gene ID" value="PSAMB.scaffold1305size33180.g12417"/>
</dbReference>
<comment type="subcellular location">
    <subcellularLocation>
        <location evidence="1">Membrane</location>
        <topology evidence="1">Multi-pass membrane protein</topology>
    </subcellularLocation>
</comment>
<dbReference type="Gene3D" id="1.10.287.70">
    <property type="match status" value="1"/>
</dbReference>
<evidence type="ECO:0000313" key="13">
    <source>
        <dbReference type="WBParaSite" id="PSAMB.scaffold1305size33180.g12417.t1"/>
    </source>
</evidence>
<evidence type="ECO:0000256" key="4">
    <source>
        <dbReference type="ARBA" id="ARBA00022989"/>
    </source>
</evidence>
<evidence type="ECO:0000256" key="7">
    <source>
        <dbReference type="ARBA" id="ARBA00023303"/>
    </source>
</evidence>
<feature type="transmembrane region" description="Helical" evidence="10">
    <location>
        <begin position="341"/>
        <end position="363"/>
    </location>
</feature>
<evidence type="ECO:0000259" key="11">
    <source>
        <dbReference type="Pfam" id="PF07885"/>
    </source>
</evidence>
<dbReference type="Pfam" id="PF07885">
    <property type="entry name" value="Ion_trans_2"/>
    <property type="match status" value="2"/>
</dbReference>
<dbReference type="PRINTS" id="PR01333">
    <property type="entry name" value="2POREKCHANEL"/>
</dbReference>
<dbReference type="GO" id="GO:0022841">
    <property type="term" value="F:potassium ion leak channel activity"/>
    <property type="evidence" value="ECO:0007669"/>
    <property type="project" value="TreeGrafter"/>
</dbReference>
<keyword evidence="5 8" id="KW-0406">Ion transport</keyword>